<evidence type="ECO:0000256" key="7">
    <source>
        <dbReference type="ARBA" id="ARBA00022737"/>
    </source>
</evidence>
<dbReference type="InterPro" id="IPR036274">
    <property type="entry name" value="HR1_rpt_sf"/>
</dbReference>
<protein>
    <recommendedName>
        <fullName evidence="15">Protein kinase C-like 1</fullName>
        <ecNumber evidence="2">2.7.11.13</ecNumber>
    </recommendedName>
</protein>
<sequence>MSGMIVRALNWDIGYEQRFLAVNPLGDEVILYQTENEDPAENSENLLKVHSHSGIEHIQCLGYSKVHPGWTGVGTMDGIVHIFDVTKNDTSTLKLRLKQHRPCNSLSFNNNALVAASFDKSRQDNSLQVWDIAKHSQVFANSVDDDQVIRPHYSYLANEATLSTIFVGNEGPGMNLMAGGYKLLREFDLRDSSTSPVYQVATKLTMDITLDPFQPHMFSSLSEDGSVSIWDRRKLVGKSRGSVSSETPVLQFTKLLSDLLRRNSSPCFRYSTIRRGEFASVFNGNLIRRWNTGVVPPMKDSPNVTTFTSNDTLSSLKSQSVQLYDPNDESLFVALVLDSKTDSPRVISFDYSPDIESSTSTYFVCMREKGSVFRMPVVESIESLDFNSYNEFSMAGPEGTATKFWEDREQVMPAGVAATEVQRKDSKFDLKNDSLAEVTSTIGDEESTEPATTTTTPAPSSLPLDIVKFEEDEIIPLKKMLDLSSVLANDVCGLIRQRALLGYGVDTEQNPKILEQVRGVQTPLLIMNTWKWLNLAKKSLDKGTMVSEGVDLGYIGVLGVWKGIDEIEGQKRATLKQSVTDQQFNNAVKSIVSKKGEKSSGISIFSTSDRKIQRKLCLIVSGWYLTENEFDEKLDLLIKSGEVEKAAGWAVFHGNVPRAVEILALSKKERLQLMSTAVAGYLAYKDSNTNLPWNDQCRKLALELDHPYLRAIFAFIADNDWWDVLDEHALPLRERIGIALRFLSDKDLNLYLNRVADTVTLRGELEGLILTGLTPRGIDLLQSFVDRTSDVQTASLIAQFAVPRYFRDQRVDHWIDSYRNLLNSWGQFKIRALFDVARTKLEPKEKIISDIKGKIEREQKLIQGFQAVKRNTGNSEVIQRCNNQIRETQSNIDYLQETMEKLLMQQQETQQTSETPEEQNRQRVSSFQRPLYSRFDLIKYDCPSLGHKIQHMLQQLQFKLQVENQYREANEKISHLYLMDGDKLSSSAAEGGKLESDQRIQLLNKALKKYQGMHVSVELVNRDMEIMNLPKYARKPFSGRLTMSITCIRDIDHIASPKLKKKPESFVCIKIDDVEKARSNASRSGKFNEDLIVDVDKANEMEIAVYDRNGSHNVPVALAWILLSDISEEIRKKKVAAESGNDGWIPASSLPTNNNGPFRPNVGGSDLFGSSNYLGNNGLNSNFDGDTVVESARPSLENSRNVLISAWVNLEPVGQILVSLSFEKSKGGSKPNFMGALGRHGAIRQKKEEVFEQYGHQFVQKQFYNIMCCALCGEFLRYTGYQCQDCRFLCHKKCYQKVVTKCISKSGDMNDDEEKLNHRIPHRFEPVSNRGTKWCCHCGHILPWGKKNVRKCSECGVMSHAHCTHLVPDFCGMSMEMANQILTTIKSTKPTSRSPAKVAQAVQKQIKEAPPQLPPKAFSASPQKSAVDDLPVASPLHLHHKKQQAPLPPPPQQPQFQPTYPRSSQAGYQRIQEITPEDIDPPYSSRLPTNNTLQFQPSVEPPQHRHAPPRRPPPVESSYSSSLDALSQYTPQGSYYNERAQDTNGASVQNPFEQVEEHPTQNQTAALFDSFDYNNVNSNLQGDEAQVPINEPEPMQVEPVQATHSNEPVQKPHKSKRRRRKVGLDDFQFLAVLGKGNFGKVMLAESRHTLKLCAIKVLKKDFIVENEEAESVKSEKQVFLTANRERHPFLLNLHCCFQTENRIYFVMEYVSGGDLMWHIQKSRFSAKRAKFYACEVLLALKYFHDNGIIYRDLKLDNILLTTQGHIKIGDYGLCKENMWHKNTTGTFCGTPEFMAPEIIAGKQYDRSVDWWAFGVLMFQMLLCQSPFKGDDEDDIFNAIEHDDVRYPISMPRQTVLVLQALLTKESTQRLGSSERDALEIMEHPYFQDVNFDDVLNMRIQPPYLPEISSEHDYSNFDQEFTSETPRLTPVETVLTSEMQEQFRGFSHIADDAPV</sequence>
<dbReference type="SUPFAM" id="SSF46585">
    <property type="entry name" value="HR1 repeat"/>
    <property type="match status" value="1"/>
</dbReference>
<dbReference type="SUPFAM" id="SSF49562">
    <property type="entry name" value="C2 domain (Calcium/lipid-binding domain, CaLB)"/>
    <property type="match status" value="1"/>
</dbReference>
<dbReference type="InterPro" id="IPR017441">
    <property type="entry name" value="Protein_kinase_ATP_BS"/>
</dbReference>
<evidence type="ECO:0000256" key="14">
    <source>
        <dbReference type="ARBA" id="ARBA00047470"/>
    </source>
</evidence>
<feature type="region of interest" description="Disordered" evidence="19">
    <location>
        <begin position="1385"/>
        <end position="1522"/>
    </location>
</feature>
<dbReference type="GO" id="GO:0009272">
    <property type="term" value="P:fungal-type cell wall biogenesis"/>
    <property type="evidence" value="ECO:0007669"/>
    <property type="project" value="InterPro"/>
</dbReference>
<feature type="compositionally biased region" description="Low complexity" evidence="19">
    <location>
        <begin position="905"/>
        <end position="914"/>
    </location>
</feature>
<dbReference type="InterPro" id="IPR015943">
    <property type="entry name" value="WD40/YVTN_repeat-like_dom_sf"/>
</dbReference>
<dbReference type="VEuPathDB" id="FungiDB:C7M61_001523"/>
<evidence type="ECO:0000313" key="26">
    <source>
        <dbReference type="Proteomes" id="UP000241107"/>
    </source>
</evidence>
<dbReference type="SUPFAM" id="SSF50978">
    <property type="entry name" value="WD40 repeat-like"/>
    <property type="match status" value="1"/>
</dbReference>
<feature type="binding site" evidence="17">
    <location>
        <position position="1656"/>
    </location>
    <ligand>
        <name>ATP</name>
        <dbReference type="ChEBI" id="CHEBI:30616"/>
    </ligand>
</feature>
<dbReference type="Pfam" id="PF00433">
    <property type="entry name" value="Pkinase_C"/>
    <property type="match status" value="1"/>
</dbReference>
<feature type="domain" description="REM-1" evidence="24">
    <location>
        <begin position="939"/>
        <end position="1016"/>
    </location>
</feature>
<evidence type="ECO:0000256" key="16">
    <source>
        <dbReference type="PROSITE-ProRule" id="PRU01207"/>
    </source>
</evidence>
<evidence type="ECO:0000259" key="24">
    <source>
        <dbReference type="PROSITE" id="PS51860"/>
    </source>
</evidence>
<evidence type="ECO:0000256" key="2">
    <source>
        <dbReference type="ARBA" id="ARBA00012429"/>
    </source>
</evidence>
<dbReference type="InterPro" id="IPR011009">
    <property type="entry name" value="Kinase-like_dom_sf"/>
</dbReference>
<evidence type="ECO:0000259" key="22">
    <source>
        <dbReference type="PROSITE" id="PS50081"/>
    </source>
</evidence>
<keyword evidence="11" id="KW-0862">Zinc</keyword>
<dbReference type="InterPro" id="IPR011072">
    <property type="entry name" value="HR1_rho-bd"/>
</dbReference>
<dbReference type="Pfam" id="PF02185">
    <property type="entry name" value="HR1"/>
    <property type="match status" value="2"/>
</dbReference>
<keyword evidence="8 17" id="KW-0547">Nucleotide-binding</keyword>
<dbReference type="InterPro" id="IPR035892">
    <property type="entry name" value="C2_domain_sf"/>
</dbReference>
<keyword evidence="7" id="KW-0677">Repeat</keyword>
<feature type="domain" description="AGC-kinase C-terminal" evidence="23">
    <location>
        <begin position="1887"/>
        <end position="1954"/>
    </location>
</feature>
<dbReference type="STRING" id="418784.A0A2P7YUS2"/>
<evidence type="ECO:0000256" key="11">
    <source>
        <dbReference type="ARBA" id="ARBA00022833"/>
    </source>
</evidence>
<feature type="domain" description="Phorbol-ester/DAG-type" evidence="22">
    <location>
        <begin position="1321"/>
        <end position="1371"/>
    </location>
</feature>
<feature type="region of interest" description="Disordered" evidence="19">
    <location>
        <begin position="439"/>
        <end position="460"/>
    </location>
</feature>
<dbReference type="CDD" id="cd20823">
    <property type="entry name" value="C1_ScPKC1-like_rpt2"/>
    <property type="match status" value="1"/>
</dbReference>
<dbReference type="FunFam" id="3.30.60.20:FF:000014">
    <property type="entry name" value="Protein kinase C"/>
    <property type="match status" value="1"/>
</dbReference>
<keyword evidence="16 18" id="KW-0175">Coiled coil</keyword>
<evidence type="ECO:0000256" key="17">
    <source>
        <dbReference type="PROSITE-ProRule" id="PRU10141"/>
    </source>
</evidence>
<dbReference type="GO" id="GO:0030447">
    <property type="term" value="P:filamentous growth"/>
    <property type="evidence" value="ECO:0007669"/>
    <property type="project" value="UniProtKB-ARBA"/>
</dbReference>
<keyword evidence="9" id="KW-0863">Zinc-finger</keyword>
<organism evidence="25 26">
    <name type="scientific">Candidozyma pseudohaemuli</name>
    <dbReference type="NCBI Taxonomy" id="418784"/>
    <lineage>
        <taxon>Eukaryota</taxon>
        <taxon>Fungi</taxon>
        <taxon>Dikarya</taxon>
        <taxon>Ascomycota</taxon>
        <taxon>Saccharomycotina</taxon>
        <taxon>Pichiomycetes</taxon>
        <taxon>Metschnikowiaceae</taxon>
        <taxon>Candidozyma</taxon>
    </lineage>
</organism>
<comment type="catalytic activity">
    <reaction evidence="14">
        <text>L-seryl-[protein] + ATP = O-phospho-L-seryl-[protein] + ADP + H(+)</text>
        <dbReference type="Rhea" id="RHEA:17989"/>
        <dbReference type="Rhea" id="RHEA-COMP:9863"/>
        <dbReference type="Rhea" id="RHEA-COMP:11604"/>
        <dbReference type="ChEBI" id="CHEBI:15378"/>
        <dbReference type="ChEBI" id="CHEBI:29999"/>
        <dbReference type="ChEBI" id="CHEBI:30616"/>
        <dbReference type="ChEBI" id="CHEBI:83421"/>
        <dbReference type="ChEBI" id="CHEBI:456216"/>
        <dbReference type="EC" id="2.7.11.13"/>
    </reaction>
</comment>
<proteinExistence type="inferred from homology"/>
<keyword evidence="5" id="KW-0808">Transferase</keyword>
<feature type="compositionally biased region" description="Low complexity" evidence="19">
    <location>
        <begin position="449"/>
        <end position="460"/>
    </location>
</feature>
<dbReference type="Gene3D" id="1.10.510.10">
    <property type="entry name" value="Transferase(Phosphotransferase) domain 1"/>
    <property type="match status" value="1"/>
</dbReference>
<feature type="compositionally biased region" description="Polar residues" evidence="19">
    <location>
        <begin position="1486"/>
        <end position="1497"/>
    </location>
</feature>
<dbReference type="InterPro" id="IPR036322">
    <property type="entry name" value="WD40_repeat_dom_sf"/>
</dbReference>
<feature type="domain" description="Phorbol-ester/DAG-type" evidence="22">
    <location>
        <begin position="1255"/>
        <end position="1302"/>
    </location>
</feature>
<dbReference type="PANTHER" id="PTHR24351">
    <property type="entry name" value="RIBOSOMAL PROTEIN S6 KINASE"/>
    <property type="match status" value="1"/>
</dbReference>
<feature type="region of interest" description="Disordered" evidence="19">
    <location>
        <begin position="1599"/>
        <end position="1620"/>
    </location>
</feature>
<dbReference type="Gene3D" id="3.30.200.20">
    <property type="entry name" value="Phosphorylase Kinase, domain 1"/>
    <property type="match status" value="1"/>
</dbReference>
<evidence type="ECO:0000256" key="4">
    <source>
        <dbReference type="ARBA" id="ARBA00022553"/>
    </source>
</evidence>
<dbReference type="CDD" id="cd11620">
    <property type="entry name" value="HR1_PKC-like_2_fungi"/>
    <property type="match status" value="1"/>
</dbReference>
<gene>
    <name evidence="25" type="ORF">C7M61_001523</name>
</gene>
<dbReference type="EMBL" id="PYFQ01000002">
    <property type="protein sequence ID" value="PSK39718.1"/>
    <property type="molecule type" value="Genomic_DNA"/>
</dbReference>
<dbReference type="OrthoDB" id="63267at2759"/>
<dbReference type="Proteomes" id="UP000241107">
    <property type="component" value="Unassembled WGS sequence"/>
</dbReference>
<dbReference type="InterPro" id="IPR049092">
    <property type="entry name" value="MIOS_a-sol"/>
</dbReference>
<evidence type="ECO:0000259" key="21">
    <source>
        <dbReference type="PROSITE" id="PS50011"/>
    </source>
</evidence>
<dbReference type="GO" id="GO:0106310">
    <property type="term" value="F:protein serine kinase activity"/>
    <property type="evidence" value="ECO:0007669"/>
    <property type="project" value="RHEA"/>
</dbReference>
<dbReference type="Pfam" id="PF00130">
    <property type="entry name" value="C1_1"/>
    <property type="match status" value="2"/>
</dbReference>
<name>A0A2P7YUS2_9ASCO</name>
<keyword evidence="3" id="KW-0723">Serine/threonine-protein kinase</keyword>
<dbReference type="GO" id="GO:0004697">
    <property type="term" value="F:diacylglycerol-dependent serine/threonine kinase activity"/>
    <property type="evidence" value="ECO:0007669"/>
    <property type="project" value="UniProtKB-EC"/>
</dbReference>
<dbReference type="PROSITE" id="PS50004">
    <property type="entry name" value="C2"/>
    <property type="match status" value="1"/>
</dbReference>
<dbReference type="PROSITE" id="PS51860">
    <property type="entry name" value="REM_1"/>
    <property type="match status" value="2"/>
</dbReference>
<comment type="caution">
    <text evidence="25">The sequence shown here is derived from an EMBL/GenBank/DDBJ whole genome shotgun (WGS) entry which is preliminary data.</text>
</comment>
<feature type="domain" description="REM-1" evidence="24">
    <location>
        <begin position="829"/>
        <end position="908"/>
    </location>
</feature>
<dbReference type="CDD" id="cd05570">
    <property type="entry name" value="STKc_PKC"/>
    <property type="match status" value="1"/>
</dbReference>
<evidence type="ECO:0000256" key="18">
    <source>
        <dbReference type="SAM" id="Coils"/>
    </source>
</evidence>
<feature type="compositionally biased region" description="Basic residues" evidence="19">
    <location>
        <begin position="1611"/>
        <end position="1620"/>
    </location>
</feature>
<dbReference type="PROSITE" id="PS00108">
    <property type="entry name" value="PROTEIN_KINASE_ST"/>
    <property type="match status" value="1"/>
</dbReference>
<keyword evidence="12 17" id="KW-0067">ATP-binding</keyword>
<dbReference type="InterPro" id="IPR000961">
    <property type="entry name" value="AGC-kinase_C"/>
</dbReference>
<evidence type="ECO:0000256" key="15">
    <source>
        <dbReference type="ARBA" id="ARBA00067241"/>
    </source>
</evidence>
<dbReference type="InterPro" id="IPR000719">
    <property type="entry name" value="Prot_kinase_dom"/>
</dbReference>
<dbReference type="InterPro" id="IPR000008">
    <property type="entry name" value="C2_dom"/>
</dbReference>
<dbReference type="GO" id="GO:0008270">
    <property type="term" value="F:zinc ion binding"/>
    <property type="evidence" value="ECO:0007669"/>
    <property type="project" value="UniProtKB-KW"/>
</dbReference>
<dbReference type="GO" id="GO:0005524">
    <property type="term" value="F:ATP binding"/>
    <property type="evidence" value="ECO:0007669"/>
    <property type="project" value="UniProtKB-UniRule"/>
</dbReference>
<dbReference type="SMART" id="SM00109">
    <property type="entry name" value="C1"/>
    <property type="match status" value="2"/>
</dbReference>
<dbReference type="GO" id="GO:0007165">
    <property type="term" value="P:signal transduction"/>
    <property type="evidence" value="ECO:0007669"/>
    <property type="project" value="InterPro"/>
</dbReference>
<evidence type="ECO:0000259" key="20">
    <source>
        <dbReference type="PROSITE" id="PS50004"/>
    </source>
</evidence>
<dbReference type="FunFam" id="3.30.200.20:FF:000474">
    <property type="entry name" value="Serine/threonine-protein kinase N2-like"/>
    <property type="match status" value="1"/>
</dbReference>
<dbReference type="Gene3D" id="2.130.10.10">
    <property type="entry name" value="YVTN repeat-like/Quinoprotein amine dehydrogenase"/>
    <property type="match status" value="1"/>
</dbReference>
<dbReference type="InterPro" id="IPR046349">
    <property type="entry name" value="C1-like_sf"/>
</dbReference>
<reference evidence="25 26" key="1">
    <citation type="submission" date="2018-03" db="EMBL/GenBank/DDBJ databases">
        <title>Candida pseudohaemulonii genome assembly and annotation.</title>
        <authorList>
            <person name="Munoz J.F."/>
            <person name="Gade L.G."/>
            <person name="Chow N.A."/>
            <person name="Litvintseva A.P."/>
            <person name="Loparev V.N."/>
            <person name="Cuomo C.A."/>
        </authorList>
    </citation>
    <scope>NUCLEOTIDE SEQUENCE [LARGE SCALE GENOMIC DNA]</scope>
    <source>
        <strain evidence="25 26">B12108</strain>
    </source>
</reference>
<keyword evidence="10" id="KW-0418">Kinase</keyword>
<dbReference type="PROSITE" id="PS50081">
    <property type="entry name" value="ZF_DAG_PE_2"/>
    <property type="match status" value="2"/>
</dbReference>
<dbReference type="Gene3D" id="3.30.60.20">
    <property type="match status" value="2"/>
</dbReference>
<feature type="compositionally biased region" description="Polar residues" evidence="19">
    <location>
        <begin position="1385"/>
        <end position="1394"/>
    </location>
</feature>
<dbReference type="PROSITE" id="PS51285">
    <property type="entry name" value="AGC_KINASE_CTER"/>
    <property type="match status" value="1"/>
</dbReference>
<dbReference type="EC" id="2.7.11.13" evidence="2"/>
<evidence type="ECO:0000256" key="5">
    <source>
        <dbReference type="ARBA" id="ARBA00022679"/>
    </source>
</evidence>
<evidence type="ECO:0000256" key="19">
    <source>
        <dbReference type="SAM" id="MobiDB-lite"/>
    </source>
</evidence>
<feature type="domain" description="C2" evidence="20">
    <location>
        <begin position="1022"/>
        <end position="1139"/>
    </location>
</feature>
<evidence type="ECO:0000256" key="1">
    <source>
        <dbReference type="ARBA" id="ARBA00005490"/>
    </source>
</evidence>
<dbReference type="InterPro" id="IPR037312">
    <property type="entry name" value="PKC-like_HR1"/>
</dbReference>
<evidence type="ECO:0000256" key="6">
    <source>
        <dbReference type="ARBA" id="ARBA00022723"/>
    </source>
</evidence>
<comment type="similarity">
    <text evidence="1">Belongs to the protein kinase superfamily. AGC Ser/Thr protein kinase family. PKC subfamily.</text>
</comment>
<dbReference type="GeneID" id="36564913"/>
<keyword evidence="4" id="KW-0597">Phosphoprotein</keyword>
<dbReference type="Pfam" id="PF00069">
    <property type="entry name" value="Pkinase"/>
    <property type="match status" value="1"/>
</dbReference>
<comment type="catalytic activity">
    <reaction evidence="13">
        <text>L-threonyl-[protein] + ATP = O-phospho-L-threonyl-[protein] + ADP + H(+)</text>
        <dbReference type="Rhea" id="RHEA:46608"/>
        <dbReference type="Rhea" id="RHEA-COMP:11060"/>
        <dbReference type="Rhea" id="RHEA-COMP:11605"/>
        <dbReference type="ChEBI" id="CHEBI:15378"/>
        <dbReference type="ChEBI" id="CHEBI:30013"/>
        <dbReference type="ChEBI" id="CHEBI:30616"/>
        <dbReference type="ChEBI" id="CHEBI:61977"/>
        <dbReference type="ChEBI" id="CHEBI:456216"/>
        <dbReference type="EC" id="2.7.11.13"/>
    </reaction>
</comment>
<feature type="region of interest" description="Disordered" evidence="19">
    <location>
        <begin position="905"/>
        <end position="926"/>
    </location>
</feature>
<keyword evidence="6" id="KW-0479">Metal-binding</keyword>
<accession>A0A2P7YUS2</accession>
<dbReference type="InterPro" id="IPR037778">
    <property type="entry name" value="C2_fungal_PKC"/>
</dbReference>
<keyword evidence="26" id="KW-1185">Reference proteome</keyword>
<dbReference type="FunFam" id="3.30.60.20:FF:000034">
    <property type="entry name" value="Protein kinase C"/>
    <property type="match status" value="1"/>
</dbReference>
<evidence type="ECO:0000256" key="9">
    <source>
        <dbReference type="ARBA" id="ARBA00022771"/>
    </source>
</evidence>
<evidence type="ECO:0000256" key="8">
    <source>
        <dbReference type="ARBA" id="ARBA00022741"/>
    </source>
</evidence>
<evidence type="ECO:0000256" key="13">
    <source>
        <dbReference type="ARBA" id="ARBA00047272"/>
    </source>
</evidence>
<dbReference type="Pfam" id="PF21720">
    <property type="entry name" value="MIOS_WD40"/>
    <property type="match status" value="1"/>
</dbReference>
<evidence type="ECO:0000256" key="12">
    <source>
        <dbReference type="ARBA" id="ARBA00022840"/>
    </source>
</evidence>
<dbReference type="RefSeq" id="XP_024714808.1">
    <property type="nucleotide sequence ID" value="XM_024856928.1"/>
</dbReference>
<evidence type="ECO:0000313" key="25">
    <source>
        <dbReference type="EMBL" id="PSK39718.1"/>
    </source>
</evidence>
<dbReference type="InterPro" id="IPR001680">
    <property type="entry name" value="WD40_rpt"/>
</dbReference>
<dbReference type="PROSITE" id="PS00479">
    <property type="entry name" value="ZF_DAG_PE_1"/>
    <property type="match status" value="2"/>
</dbReference>
<feature type="domain" description="Protein kinase" evidence="21">
    <location>
        <begin position="1627"/>
        <end position="1886"/>
    </location>
</feature>
<dbReference type="CDD" id="cd08689">
    <property type="entry name" value="C2_fungal_Pkc1p"/>
    <property type="match status" value="1"/>
</dbReference>
<dbReference type="CDD" id="cd20822">
    <property type="entry name" value="C1_ScPKC1-like_rpt1"/>
    <property type="match status" value="1"/>
</dbReference>
<feature type="coiled-coil region" evidence="18">
    <location>
        <begin position="878"/>
        <end position="905"/>
    </location>
</feature>
<dbReference type="PROSITE" id="PS00107">
    <property type="entry name" value="PROTEIN_KINASE_ATP"/>
    <property type="match status" value="1"/>
</dbReference>
<dbReference type="SMART" id="SM00133">
    <property type="entry name" value="S_TK_X"/>
    <property type="match status" value="1"/>
</dbReference>
<dbReference type="Pfam" id="PF21719">
    <property type="entry name" value="MIOS_a-sol"/>
    <property type="match status" value="1"/>
</dbReference>
<dbReference type="PROSITE" id="PS50011">
    <property type="entry name" value="PROTEIN_KINASE_DOM"/>
    <property type="match status" value="1"/>
</dbReference>
<evidence type="ECO:0000256" key="3">
    <source>
        <dbReference type="ARBA" id="ARBA00022527"/>
    </source>
</evidence>
<dbReference type="InterPro" id="IPR017892">
    <property type="entry name" value="Pkinase_C"/>
</dbReference>
<evidence type="ECO:0000256" key="10">
    <source>
        <dbReference type="ARBA" id="ARBA00022777"/>
    </source>
</evidence>
<dbReference type="SUPFAM" id="SSF56112">
    <property type="entry name" value="Protein kinase-like (PK-like)"/>
    <property type="match status" value="1"/>
</dbReference>
<dbReference type="FunFam" id="1.10.510.10:FF:000101">
    <property type="entry name" value="Protein kinase C"/>
    <property type="match status" value="1"/>
</dbReference>
<dbReference type="InterPro" id="IPR008271">
    <property type="entry name" value="Ser/Thr_kinase_AS"/>
</dbReference>
<evidence type="ECO:0000259" key="23">
    <source>
        <dbReference type="PROSITE" id="PS51285"/>
    </source>
</evidence>
<dbReference type="SUPFAM" id="SSF57889">
    <property type="entry name" value="Cysteine-rich domain"/>
    <property type="match status" value="2"/>
</dbReference>
<dbReference type="InterPro" id="IPR002219">
    <property type="entry name" value="PKC_DAG/PE"/>
</dbReference>
<dbReference type="SMART" id="SM00742">
    <property type="entry name" value="Hr1"/>
    <property type="match status" value="2"/>
</dbReference>
<dbReference type="SMART" id="SM00220">
    <property type="entry name" value="S_TKc"/>
    <property type="match status" value="1"/>
</dbReference>
<dbReference type="SMART" id="SM00320">
    <property type="entry name" value="WD40"/>
    <property type="match status" value="3"/>
</dbReference>